<dbReference type="Proteomes" id="UP000176951">
    <property type="component" value="Unassembled WGS sequence"/>
</dbReference>
<sequence>MNDLTLKQKFNISKNFWIAILSTLAIANIVLYSYLILTEPKKDKLTIKNIPQEALKTGDNSVINAPKNGQKQAQEAYVASKSGEKYYPLECPGAFRIAEENMIWFGTKEEAESVGYTMAKSCY</sequence>
<evidence type="ECO:0000313" key="3">
    <source>
        <dbReference type="Proteomes" id="UP000176951"/>
    </source>
</evidence>
<keyword evidence="1" id="KW-0812">Transmembrane</keyword>
<dbReference type="SUPFAM" id="SSF57884">
    <property type="entry name" value="Ada DNA repair protein, N-terminal domain (N-Ada 10)"/>
    <property type="match status" value="1"/>
</dbReference>
<evidence type="ECO:0008006" key="4">
    <source>
        <dbReference type="Google" id="ProtNLM"/>
    </source>
</evidence>
<gene>
    <name evidence="2" type="ORF">A3A97_01800</name>
</gene>
<keyword evidence="1" id="KW-1133">Transmembrane helix</keyword>
<keyword evidence="1" id="KW-0472">Membrane</keyword>
<reference evidence="2 3" key="1">
    <citation type="journal article" date="2016" name="Nat. Commun.">
        <title>Thousands of microbial genomes shed light on interconnected biogeochemical processes in an aquifer system.</title>
        <authorList>
            <person name="Anantharaman K."/>
            <person name="Brown C.T."/>
            <person name="Hug L.A."/>
            <person name="Sharon I."/>
            <person name="Castelle C.J."/>
            <person name="Probst A.J."/>
            <person name="Thomas B.C."/>
            <person name="Singh A."/>
            <person name="Wilkins M.J."/>
            <person name="Karaoz U."/>
            <person name="Brodie E.L."/>
            <person name="Williams K.H."/>
            <person name="Hubbard S.S."/>
            <person name="Banfield J.F."/>
        </authorList>
    </citation>
    <scope>NUCLEOTIDE SEQUENCE [LARGE SCALE GENOMIC DNA]</scope>
</reference>
<protein>
    <recommendedName>
        <fullName evidence="4">Ada DNA repair metal-binding domain-containing protein</fullName>
    </recommendedName>
</protein>
<proteinExistence type="predicted"/>
<evidence type="ECO:0000256" key="1">
    <source>
        <dbReference type="SAM" id="Phobius"/>
    </source>
</evidence>
<organism evidence="2 3">
    <name type="scientific">Candidatus Terrybacteria bacterium RIFCSPLOWO2_01_FULL_40_23</name>
    <dbReference type="NCBI Taxonomy" id="1802366"/>
    <lineage>
        <taxon>Bacteria</taxon>
        <taxon>Candidatus Terryibacteriota</taxon>
    </lineage>
</organism>
<evidence type="ECO:0000313" key="2">
    <source>
        <dbReference type="EMBL" id="OHA51911.1"/>
    </source>
</evidence>
<comment type="caution">
    <text evidence="2">The sequence shown here is derived from an EMBL/GenBank/DDBJ whole genome shotgun (WGS) entry which is preliminary data.</text>
</comment>
<dbReference type="InterPro" id="IPR035451">
    <property type="entry name" value="Ada-like_dom_sf"/>
</dbReference>
<name>A0A1G2PWC1_9BACT</name>
<dbReference type="EMBL" id="MHSW01000016">
    <property type="protein sequence ID" value="OHA51911.1"/>
    <property type="molecule type" value="Genomic_DNA"/>
</dbReference>
<accession>A0A1G2PWC1</accession>
<dbReference type="Gene3D" id="3.40.10.10">
    <property type="entry name" value="DNA Methylphosphotriester Repair Domain"/>
    <property type="match status" value="1"/>
</dbReference>
<dbReference type="AlphaFoldDB" id="A0A1G2PWC1"/>
<feature type="transmembrane region" description="Helical" evidence="1">
    <location>
        <begin position="16"/>
        <end position="37"/>
    </location>
</feature>